<dbReference type="EC" id="2.7.6.3" evidence="3"/>
<comment type="function">
    <text evidence="10">Catalyzes the transfer of pyrophosphate from adenosine triphosphate (ATP) to 6-hydroxymethyl-7,8-dihydropterin, an enzymatic step in folate biosynthesis pathway.</text>
</comment>
<dbReference type="GO" id="GO:0005524">
    <property type="term" value="F:ATP binding"/>
    <property type="evidence" value="ECO:0007669"/>
    <property type="project" value="UniProtKB-KW"/>
</dbReference>
<dbReference type="GO" id="GO:0016301">
    <property type="term" value="F:kinase activity"/>
    <property type="evidence" value="ECO:0007669"/>
    <property type="project" value="UniProtKB-KW"/>
</dbReference>
<organism evidence="14 15">
    <name type="scientific">Pseudodonghicola xiamenensis</name>
    <dbReference type="NCBI Taxonomy" id="337702"/>
    <lineage>
        <taxon>Bacteria</taxon>
        <taxon>Pseudomonadati</taxon>
        <taxon>Pseudomonadota</taxon>
        <taxon>Alphaproteobacteria</taxon>
        <taxon>Rhodobacterales</taxon>
        <taxon>Paracoccaceae</taxon>
        <taxon>Pseudodonghicola</taxon>
    </lineage>
</organism>
<keyword evidence="7" id="KW-0418">Kinase</keyword>
<dbReference type="UniPathway" id="UPA00077">
    <property type="reaction ID" value="UER00155"/>
</dbReference>
<dbReference type="GO" id="GO:0046654">
    <property type="term" value="P:tetrahydrofolate biosynthetic process"/>
    <property type="evidence" value="ECO:0007669"/>
    <property type="project" value="UniProtKB-UniPathway"/>
</dbReference>
<keyword evidence="5" id="KW-0808">Transferase</keyword>
<dbReference type="InterPro" id="IPR000550">
    <property type="entry name" value="Hppk"/>
</dbReference>
<evidence type="ECO:0000256" key="3">
    <source>
        <dbReference type="ARBA" id="ARBA00013253"/>
    </source>
</evidence>
<evidence type="ECO:0000256" key="7">
    <source>
        <dbReference type="ARBA" id="ARBA00022777"/>
    </source>
</evidence>
<dbReference type="Pfam" id="PF01288">
    <property type="entry name" value="HPPK"/>
    <property type="match status" value="1"/>
</dbReference>
<keyword evidence="8" id="KW-0067">ATP-binding</keyword>
<keyword evidence="6" id="KW-0547">Nucleotide-binding</keyword>
<dbReference type="Proteomes" id="UP000611500">
    <property type="component" value="Unassembled WGS sequence"/>
</dbReference>
<evidence type="ECO:0000256" key="11">
    <source>
        <dbReference type="ARBA" id="ARBA00029766"/>
    </source>
</evidence>
<evidence type="ECO:0000313" key="15">
    <source>
        <dbReference type="Proteomes" id="UP000611500"/>
    </source>
</evidence>
<sequence>MTETRLKALVALGANLPSVAGAPAETLVQAIDALPAEGMVIRAVSRFFETPCFPPGAGPDYVNAVIEVRTALTPEQILAALHRVEMHFGRDRQVRWGMRTLDLDLLAVDGLVRPDRETQARWRDLPDADQRRLAPDQLILPHPRLQDRGFVLVPLVDIAPDWRHPLLGRTAAELLAALPAEELGQITPI</sequence>
<comment type="pathway">
    <text evidence="1">Cofactor biosynthesis; tetrahydrofolate biosynthesis; 2-amino-4-hydroxy-6-hydroxymethyl-7,8-dihydropteridine diphosphate from 7,8-dihydroneopterin triphosphate: step 4/4.</text>
</comment>
<name>A0A8J3H791_9RHOB</name>
<evidence type="ECO:0000256" key="2">
    <source>
        <dbReference type="ARBA" id="ARBA00005810"/>
    </source>
</evidence>
<evidence type="ECO:0000256" key="9">
    <source>
        <dbReference type="ARBA" id="ARBA00022909"/>
    </source>
</evidence>
<gene>
    <name evidence="14" type="primary">FolK</name>
    <name evidence="14" type="ORF">GCM10010961_13760</name>
</gene>
<evidence type="ECO:0000256" key="8">
    <source>
        <dbReference type="ARBA" id="ARBA00022840"/>
    </source>
</evidence>
<dbReference type="PANTHER" id="PTHR43071:SF1">
    <property type="entry name" value="2-AMINO-4-HYDROXY-6-HYDROXYMETHYLDIHYDROPTERIDINE PYROPHOSPHOKINASE"/>
    <property type="match status" value="1"/>
</dbReference>
<evidence type="ECO:0000256" key="10">
    <source>
        <dbReference type="ARBA" id="ARBA00029409"/>
    </source>
</evidence>
<reference evidence="14" key="2">
    <citation type="submission" date="2020-09" db="EMBL/GenBank/DDBJ databases">
        <authorList>
            <person name="Sun Q."/>
            <person name="Zhou Y."/>
        </authorList>
    </citation>
    <scope>NUCLEOTIDE SEQUENCE</scope>
    <source>
        <strain evidence="14">CGMCC 1.7081</strain>
    </source>
</reference>
<protein>
    <recommendedName>
        <fullName evidence="4">2-amino-4-hydroxy-6-hydroxymethyldihydropteridine pyrophosphokinase</fullName>
        <ecNumber evidence="3">2.7.6.3</ecNumber>
    </recommendedName>
    <alternativeName>
        <fullName evidence="11">6-hydroxymethyl-7,8-dihydropterin pyrophosphokinase</fullName>
    </alternativeName>
    <alternativeName>
        <fullName evidence="12">7,8-dihydro-6-hydroxymethylpterin-pyrophosphokinase</fullName>
    </alternativeName>
</protein>
<proteinExistence type="inferred from homology"/>
<evidence type="ECO:0000256" key="5">
    <source>
        <dbReference type="ARBA" id="ARBA00022679"/>
    </source>
</evidence>
<accession>A0A8J3H791</accession>
<evidence type="ECO:0000256" key="12">
    <source>
        <dbReference type="ARBA" id="ARBA00033413"/>
    </source>
</evidence>
<dbReference type="NCBIfam" id="TIGR01498">
    <property type="entry name" value="folK"/>
    <property type="match status" value="1"/>
</dbReference>
<dbReference type="GO" id="GO:0003848">
    <property type="term" value="F:2-amino-4-hydroxy-6-hydroxymethyldihydropteridine diphosphokinase activity"/>
    <property type="evidence" value="ECO:0007669"/>
    <property type="project" value="UniProtKB-EC"/>
</dbReference>
<evidence type="ECO:0000313" key="14">
    <source>
        <dbReference type="EMBL" id="GHG86093.1"/>
    </source>
</evidence>
<dbReference type="InterPro" id="IPR035907">
    <property type="entry name" value="Hppk_sf"/>
</dbReference>
<feature type="domain" description="7,8-dihydro-6-hydroxymethylpterin-pyrophosphokinase" evidence="13">
    <location>
        <begin position="10"/>
        <end position="160"/>
    </location>
</feature>
<comment type="caution">
    <text evidence="14">The sequence shown here is derived from an EMBL/GenBank/DDBJ whole genome shotgun (WGS) entry which is preliminary data.</text>
</comment>
<dbReference type="RefSeq" id="WP_028092656.1">
    <property type="nucleotide sequence ID" value="NZ_BNAP01000003.1"/>
</dbReference>
<evidence type="ECO:0000256" key="1">
    <source>
        <dbReference type="ARBA" id="ARBA00005051"/>
    </source>
</evidence>
<keyword evidence="9" id="KW-0289">Folate biosynthesis</keyword>
<evidence type="ECO:0000259" key="13">
    <source>
        <dbReference type="Pfam" id="PF01288"/>
    </source>
</evidence>
<dbReference type="AlphaFoldDB" id="A0A8J3H791"/>
<keyword evidence="15" id="KW-1185">Reference proteome</keyword>
<reference evidence="14" key="1">
    <citation type="journal article" date="2014" name="Int. J. Syst. Evol. Microbiol.">
        <title>Complete genome sequence of Corynebacterium casei LMG S-19264T (=DSM 44701T), isolated from a smear-ripened cheese.</title>
        <authorList>
            <consortium name="US DOE Joint Genome Institute (JGI-PGF)"/>
            <person name="Walter F."/>
            <person name="Albersmeier A."/>
            <person name="Kalinowski J."/>
            <person name="Ruckert C."/>
        </authorList>
    </citation>
    <scope>NUCLEOTIDE SEQUENCE</scope>
    <source>
        <strain evidence="14">CGMCC 1.7081</strain>
    </source>
</reference>
<dbReference type="GO" id="GO:0046656">
    <property type="term" value="P:folic acid biosynthetic process"/>
    <property type="evidence" value="ECO:0007669"/>
    <property type="project" value="UniProtKB-KW"/>
</dbReference>
<dbReference type="PANTHER" id="PTHR43071">
    <property type="entry name" value="2-AMINO-4-HYDROXY-6-HYDROXYMETHYLDIHYDROPTERIDINE PYROPHOSPHOKINASE"/>
    <property type="match status" value="1"/>
</dbReference>
<comment type="similarity">
    <text evidence="2">Belongs to the HPPK family.</text>
</comment>
<dbReference type="CDD" id="cd00483">
    <property type="entry name" value="HPPK"/>
    <property type="match status" value="1"/>
</dbReference>
<evidence type="ECO:0000256" key="6">
    <source>
        <dbReference type="ARBA" id="ARBA00022741"/>
    </source>
</evidence>
<dbReference type="SUPFAM" id="SSF55083">
    <property type="entry name" value="6-hydroxymethyl-7,8-dihydropterin pyrophosphokinase, HPPK"/>
    <property type="match status" value="1"/>
</dbReference>
<dbReference type="Gene3D" id="3.30.70.560">
    <property type="entry name" value="7,8-Dihydro-6-hydroxymethylpterin-pyrophosphokinase HPPK"/>
    <property type="match status" value="1"/>
</dbReference>
<dbReference type="EMBL" id="BNAP01000003">
    <property type="protein sequence ID" value="GHG86093.1"/>
    <property type="molecule type" value="Genomic_DNA"/>
</dbReference>
<evidence type="ECO:0000256" key="4">
    <source>
        <dbReference type="ARBA" id="ARBA00016218"/>
    </source>
</evidence>